<protein>
    <submittedName>
        <fullName evidence="1">Uncharacterized protein</fullName>
    </submittedName>
</protein>
<sequence>MGDTFTFTKNHYSHIPPIPKFSPTKNRSYLFQMENLYPVTYKPNISIYKERNNYYQNKKEILQMITQETKTFIQCETEYYFYENGLYIDPMLLIYPLVTENYSYHHYKQELDNHIKHLIRYLILINILSQVKYY</sequence>
<dbReference type="EMBL" id="BK032682">
    <property type="protein sequence ID" value="DAF54757.1"/>
    <property type="molecule type" value="Genomic_DNA"/>
</dbReference>
<evidence type="ECO:0000313" key="1">
    <source>
        <dbReference type="EMBL" id="DAF54757.1"/>
    </source>
</evidence>
<organism evidence="1">
    <name type="scientific">Siphoviridae sp. ctqPo10</name>
    <dbReference type="NCBI Taxonomy" id="2827948"/>
    <lineage>
        <taxon>Viruses</taxon>
        <taxon>Duplodnaviria</taxon>
        <taxon>Heunggongvirae</taxon>
        <taxon>Uroviricota</taxon>
        <taxon>Caudoviricetes</taxon>
    </lineage>
</organism>
<reference evidence="1" key="1">
    <citation type="journal article" date="2021" name="Proc. Natl. Acad. Sci. U.S.A.">
        <title>A Catalog of Tens of Thousands of Viruses from Human Metagenomes Reveals Hidden Associations with Chronic Diseases.</title>
        <authorList>
            <person name="Tisza M.J."/>
            <person name="Buck C.B."/>
        </authorList>
    </citation>
    <scope>NUCLEOTIDE SEQUENCE</scope>
    <source>
        <strain evidence="1">CtqPo10</strain>
    </source>
</reference>
<name>A0A8S5SUN8_9CAUD</name>
<proteinExistence type="predicted"/>
<accession>A0A8S5SUN8</accession>